<dbReference type="eggNOG" id="ENOG502RPIT">
    <property type="taxonomic scope" value="Eukaryota"/>
</dbReference>
<proteinExistence type="predicted"/>
<dbReference type="AlphaFoldDB" id="C4JQ40"/>
<organism evidence="2 3">
    <name type="scientific">Uncinocarpus reesii (strain UAMH 1704)</name>
    <dbReference type="NCBI Taxonomy" id="336963"/>
    <lineage>
        <taxon>Eukaryota</taxon>
        <taxon>Fungi</taxon>
        <taxon>Dikarya</taxon>
        <taxon>Ascomycota</taxon>
        <taxon>Pezizomycotina</taxon>
        <taxon>Eurotiomycetes</taxon>
        <taxon>Eurotiomycetidae</taxon>
        <taxon>Onygenales</taxon>
        <taxon>Onygenaceae</taxon>
        <taxon>Uncinocarpus</taxon>
    </lineage>
</organism>
<feature type="signal peptide" evidence="1">
    <location>
        <begin position="1"/>
        <end position="19"/>
    </location>
</feature>
<dbReference type="HOGENOM" id="CLU_2222641_0_0_1"/>
<dbReference type="RefSeq" id="XP_002543756.1">
    <property type="nucleotide sequence ID" value="XM_002543710.1"/>
</dbReference>
<reference evidence="3" key="1">
    <citation type="journal article" date="2009" name="Genome Res.">
        <title>Comparative genomic analyses of the human fungal pathogens Coccidioides and their relatives.</title>
        <authorList>
            <person name="Sharpton T.J."/>
            <person name="Stajich J.E."/>
            <person name="Rounsley S.D."/>
            <person name="Gardner M.J."/>
            <person name="Wortman J.R."/>
            <person name="Jordar V.S."/>
            <person name="Maiti R."/>
            <person name="Kodira C.D."/>
            <person name="Neafsey D.E."/>
            <person name="Zeng Q."/>
            <person name="Hung C.-Y."/>
            <person name="McMahan C."/>
            <person name="Muszewska A."/>
            <person name="Grynberg M."/>
            <person name="Mandel M.A."/>
            <person name="Kellner E.M."/>
            <person name="Barker B.M."/>
            <person name="Galgiani J.N."/>
            <person name="Orbach M.J."/>
            <person name="Kirkland T.N."/>
            <person name="Cole G.T."/>
            <person name="Henn M.R."/>
            <person name="Birren B.W."/>
            <person name="Taylor J.W."/>
        </authorList>
    </citation>
    <scope>NUCLEOTIDE SEQUENCE [LARGE SCALE GENOMIC DNA]</scope>
    <source>
        <strain evidence="3">UAMH 1704</strain>
    </source>
</reference>
<evidence type="ECO:0000256" key="1">
    <source>
        <dbReference type="SAM" id="SignalP"/>
    </source>
</evidence>
<dbReference type="EMBL" id="CH476616">
    <property type="protein sequence ID" value="EEP78427.1"/>
    <property type="molecule type" value="Genomic_DNA"/>
</dbReference>
<dbReference type="InParanoid" id="C4JQ40"/>
<keyword evidence="3" id="KW-1185">Reference proteome</keyword>
<dbReference type="OMA" id="IEYETCT"/>
<sequence length="113" mass="12317">MKLSAAALSLAFFATLAAAKPEPVINEDFSYTYADRIEYETCTGYRFSNERCQGKRLGSRVTNWWDCQDMGGKCCGLKRNGVGGFLIDPEKQGGGSYRYGGCDYCFSGGCVAS</sequence>
<dbReference type="Proteomes" id="UP000002058">
    <property type="component" value="Unassembled WGS sequence"/>
</dbReference>
<evidence type="ECO:0000313" key="3">
    <source>
        <dbReference type="Proteomes" id="UP000002058"/>
    </source>
</evidence>
<keyword evidence="1" id="KW-0732">Signal</keyword>
<dbReference type="KEGG" id="ure:UREG_03273"/>
<name>C4JQ40_UNCRE</name>
<accession>C4JQ40</accession>
<dbReference type="GeneID" id="8442756"/>
<gene>
    <name evidence="2" type="ORF">UREG_03273</name>
</gene>
<protein>
    <submittedName>
        <fullName evidence="2">Uncharacterized protein</fullName>
    </submittedName>
</protein>
<feature type="chain" id="PRO_5002939604" evidence="1">
    <location>
        <begin position="20"/>
        <end position="113"/>
    </location>
</feature>
<evidence type="ECO:0000313" key="2">
    <source>
        <dbReference type="EMBL" id="EEP78427.1"/>
    </source>
</evidence>
<dbReference type="VEuPathDB" id="FungiDB:UREG_03273"/>